<evidence type="ECO:0000313" key="5">
    <source>
        <dbReference type="Proteomes" id="UP001255856"/>
    </source>
</evidence>
<dbReference type="GO" id="GO:0003824">
    <property type="term" value="F:catalytic activity"/>
    <property type="evidence" value="ECO:0007669"/>
    <property type="project" value="InterPro"/>
</dbReference>
<dbReference type="InterPro" id="IPR043132">
    <property type="entry name" value="BCAT-like_C"/>
</dbReference>
<gene>
    <name evidence="4" type="ORF">QBZ16_003320</name>
</gene>
<comment type="caution">
    <text evidence="4">The sequence shown here is derived from an EMBL/GenBank/DDBJ whole genome shotgun (WGS) entry which is preliminary data.</text>
</comment>
<comment type="similarity">
    <text evidence="2">Belongs to the class-IV pyridoxal-phosphate-dependent aminotransferase family.</text>
</comment>
<dbReference type="EMBL" id="JASFZW010000004">
    <property type="protein sequence ID" value="KAK2078480.1"/>
    <property type="molecule type" value="Genomic_DNA"/>
</dbReference>
<dbReference type="SUPFAM" id="SSF56752">
    <property type="entry name" value="D-aminoacid aminotransferase-like PLP-dependent enzymes"/>
    <property type="match status" value="1"/>
</dbReference>
<reference evidence="4" key="1">
    <citation type="submission" date="2021-01" db="EMBL/GenBank/DDBJ databases">
        <authorList>
            <person name="Eckstrom K.M.E."/>
        </authorList>
    </citation>
    <scope>NUCLEOTIDE SEQUENCE</scope>
    <source>
        <strain evidence="4">UVCC 0001</strain>
    </source>
</reference>
<dbReference type="InterPro" id="IPR043131">
    <property type="entry name" value="BCAT-like_N"/>
</dbReference>
<dbReference type="Proteomes" id="UP001255856">
    <property type="component" value="Unassembled WGS sequence"/>
</dbReference>
<keyword evidence="3" id="KW-0663">Pyridoxal phosphate</keyword>
<dbReference type="GO" id="GO:0008652">
    <property type="term" value="P:amino acid biosynthetic process"/>
    <property type="evidence" value="ECO:0007669"/>
    <property type="project" value="UniProtKB-ARBA"/>
</dbReference>
<evidence type="ECO:0000256" key="1">
    <source>
        <dbReference type="ARBA" id="ARBA00001933"/>
    </source>
</evidence>
<dbReference type="InterPro" id="IPR001544">
    <property type="entry name" value="Aminotrans_IV"/>
</dbReference>
<dbReference type="Gene3D" id="3.30.470.10">
    <property type="match status" value="1"/>
</dbReference>
<dbReference type="AlphaFoldDB" id="A0AAD9MKQ1"/>
<dbReference type="CDD" id="cd00449">
    <property type="entry name" value="PLPDE_IV"/>
    <property type="match status" value="1"/>
</dbReference>
<proteinExistence type="inferred from homology"/>
<dbReference type="Gene3D" id="3.20.10.10">
    <property type="entry name" value="D-amino Acid Aminotransferase, subunit A, domain 2"/>
    <property type="match status" value="1"/>
</dbReference>
<protein>
    <submittedName>
        <fullName evidence="4">Uncharacterized protein</fullName>
    </submittedName>
</protein>
<evidence type="ECO:0000256" key="2">
    <source>
        <dbReference type="ARBA" id="ARBA00009320"/>
    </source>
</evidence>
<evidence type="ECO:0000256" key="3">
    <source>
        <dbReference type="ARBA" id="ARBA00022898"/>
    </source>
</evidence>
<dbReference type="PANTHER" id="PTHR42743">
    <property type="entry name" value="AMINO-ACID AMINOTRANSFERASE"/>
    <property type="match status" value="1"/>
</dbReference>
<sequence length="386" mass="41193">MLDVVASLATGPRAAGLGCQVAHLDVHRRRRLLAHMKPPGSLPFTAKHPAPAHLLGQDTRQIRRLDSDQALEATYNRQSRWQKERAAAFYSSELGGVTTDPALMAIAVDEHGFHRGHAVFETIRLAGGYVYLLEQHLARLFAAMARADIPLPPDTSPAQVARTVLETAAASCRLDGSIRVFACAGRGGFELAGTACAASSLYVVVSAAEPRLESAREAYMRGWRVKTSPVPAQAPYFASLKHVGCLPNALAQQDAEADGFHTAILLDERGFVLEGADCNVACLTEERVLVVPPFDATRAGTTATRLMRLLPAAVAEGIEGLVGVEQRPIAVQEAKACVEVMLLGAALPVMPVSRWDGDTIGDGVAGIVALQLRTLMEDDADPGERV</sequence>
<dbReference type="InterPro" id="IPR050571">
    <property type="entry name" value="Class-IV_PLP-Dep_Aminotrnsfr"/>
</dbReference>
<evidence type="ECO:0000313" key="4">
    <source>
        <dbReference type="EMBL" id="KAK2078480.1"/>
    </source>
</evidence>
<accession>A0AAD9MKQ1</accession>
<name>A0AAD9MKQ1_PROWI</name>
<dbReference type="InterPro" id="IPR036038">
    <property type="entry name" value="Aminotransferase-like"/>
</dbReference>
<dbReference type="FunFam" id="3.20.10.10:FF:000002">
    <property type="entry name" value="D-alanine aminotransferase"/>
    <property type="match status" value="1"/>
</dbReference>
<organism evidence="4 5">
    <name type="scientific">Prototheca wickerhamii</name>
    <dbReference type="NCBI Taxonomy" id="3111"/>
    <lineage>
        <taxon>Eukaryota</taxon>
        <taxon>Viridiplantae</taxon>
        <taxon>Chlorophyta</taxon>
        <taxon>core chlorophytes</taxon>
        <taxon>Trebouxiophyceae</taxon>
        <taxon>Chlorellales</taxon>
        <taxon>Chlorellaceae</taxon>
        <taxon>Prototheca</taxon>
    </lineage>
</organism>
<dbReference type="GO" id="GO:0046394">
    <property type="term" value="P:carboxylic acid biosynthetic process"/>
    <property type="evidence" value="ECO:0007669"/>
    <property type="project" value="UniProtKB-ARBA"/>
</dbReference>
<comment type="cofactor">
    <cofactor evidence="1">
        <name>pyridoxal 5'-phosphate</name>
        <dbReference type="ChEBI" id="CHEBI:597326"/>
    </cofactor>
</comment>
<dbReference type="PANTHER" id="PTHR42743:SF22">
    <property type="entry name" value="D-AMINO-ACID TRANSAMINASE, CHLOROPLASTIC"/>
    <property type="match status" value="1"/>
</dbReference>
<keyword evidence="5" id="KW-1185">Reference proteome</keyword>
<dbReference type="Pfam" id="PF01063">
    <property type="entry name" value="Aminotran_4"/>
    <property type="match status" value="1"/>
</dbReference>